<dbReference type="InterPro" id="IPR005180">
    <property type="entry name" value="DUF302"/>
</dbReference>
<dbReference type="PANTHER" id="PTHR38342">
    <property type="entry name" value="SLR5037 PROTEIN"/>
    <property type="match status" value="1"/>
</dbReference>
<protein>
    <recommendedName>
        <fullName evidence="1">DUF302 domain-containing protein</fullName>
    </recommendedName>
</protein>
<reference evidence="2" key="1">
    <citation type="submission" date="2019-08" db="EMBL/GenBank/DDBJ databases">
        <authorList>
            <person name="Kucharzyk K."/>
            <person name="Murdoch R.W."/>
            <person name="Higgins S."/>
            <person name="Loffler F."/>
        </authorList>
    </citation>
    <scope>NUCLEOTIDE SEQUENCE</scope>
</reference>
<dbReference type="PIRSF" id="PIRSF021774">
    <property type="entry name" value="UCP021774"/>
    <property type="match status" value="1"/>
</dbReference>
<proteinExistence type="predicted"/>
<dbReference type="InterPro" id="IPR035923">
    <property type="entry name" value="TT1751-like_sf"/>
</dbReference>
<dbReference type="AlphaFoldDB" id="A0A645CU08"/>
<dbReference type="PANTHER" id="PTHR38342:SF1">
    <property type="entry name" value="SLR5037 PROTEIN"/>
    <property type="match status" value="1"/>
</dbReference>
<feature type="domain" description="DUF302" evidence="1">
    <location>
        <begin position="13"/>
        <end position="74"/>
    </location>
</feature>
<dbReference type="Pfam" id="PF03625">
    <property type="entry name" value="DUF302"/>
    <property type="match status" value="1"/>
</dbReference>
<dbReference type="EMBL" id="VSSQ01029995">
    <property type="protein sequence ID" value="MPM80358.1"/>
    <property type="molecule type" value="Genomic_DNA"/>
</dbReference>
<accession>A0A645CU08</accession>
<dbReference type="CDD" id="cd14797">
    <property type="entry name" value="DUF302"/>
    <property type="match status" value="1"/>
</dbReference>
<comment type="caution">
    <text evidence="2">The sequence shown here is derived from an EMBL/GenBank/DDBJ whole genome shotgun (WGS) entry which is preliminary data.</text>
</comment>
<name>A0A645CU08_9ZZZZ</name>
<sequence>MAAHSFGVLWQLNFKDKLQEKGLEFDHNFMVLEVCNPAQAKKVLDQKLEMGYMLPCKMAIYEKDGVVRLGMMKPQALVQMMGETDLGETALEVEMTLRKAIDDSIH</sequence>
<gene>
    <name evidence="2" type="ORF">SDC9_127405</name>
</gene>
<evidence type="ECO:0000259" key="1">
    <source>
        <dbReference type="Pfam" id="PF03625"/>
    </source>
</evidence>
<dbReference type="InterPro" id="IPR016796">
    <property type="entry name" value="UCP021774"/>
</dbReference>
<dbReference type="SUPFAM" id="SSF103247">
    <property type="entry name" value="TT1751-like"/>
    <property type="match status" value="1"/>
</dbReference>
<dbReference type="Gene3D" id="3.30.310.70">
    <property type="entry name" value="TT1751-like domain"/>
    <property type="match status" value="1"/>
</dbReference>
<evidence type="ECO:0000313" key="2">
    <source>
        <dbReference type="EMBL" id="MPM80358.1"/>
    </source>
</evidence>
<organism evidence="2">
    <name type="scientific">bioreactor metagenome</name>
    <dbReference type="NCBI Taxonomy" id="1076179"/>
    <lineage>
        <taxon>unclassified sequences</taxon>
        <taxon>metagenomes</taxon>
        <taxon>ecological metagenomes</taxon>
    </lineage>
</organism>